<comment type="caution">
    <text evidence="4">The sequence shown here is derived from an EMBL/GenBank/DDBJ whole genome shotgun (WGS) entry which is preliminary data.</text>
</comment>
<keyword evidence="1" id="KW-0853">WD repeat</keyword>
<keyword evidence="5" id="KW-1185">Reference proteome</keyword>
<dbReference type="AlphaFoldDB" id="A0AAV7HMJ7"/>
<dbReference type="PANTHER" id="PTHR44472:SF1">
    <property type="entry name" value="DDB1 AND CUL4 ASSOCIATED FACTOR 4"/>
    <property type="match status" value="1"/>
</dbReference>
<dbReference type="InterPro" id="IPR052254">
    <property type="entry name" value="CUL4-DDB1_E3_ligase_receptor"/>
</dbReference>
<dbReference type="EMBL" id="JAGFBR010000003">
    <property type="protein sequence ID" value="KAH0468893.1"/>
    <property type="molecule type" value="Genomic_DNA"/>
</dbReference>
<proteinExistence type="predicted"/>
<gene>
    <name evidence="4" type="ORF">IEQ34_002125</name>
</gene>
<protein>
    <submittedName>
        <fullName evidence="4">Uncharacterized protein</fullName>
    </submittedName>
</protein>
<reference evidence="4 5" key="1">
    <citation type="journal article" date="2021" name="Hortic Res">
        <title>Chromosome-scale assembly of the Dendrobium chrysotoxum genome enhances the understanding of orchid evolution.</title>
        <authorList>
            <person name="Zhang Y."/>
            <person name="Zhang G.Q."/>
            <person name="Zhang D."/>
            <person name="Liu X.D."/>
            <person name="Xu X.Y."/>
            <person name="Sun W.H."/>
            <person name="Yu X."/>
            <person name="Zhu X."/>
            <person name="Wang Z.W."/>
            <person name="Zhao X."/>
            <person name="Zhong W.Y."/>
            <person name="Chen H."/>
            <person name="Yin W.L."/>
            <person name="Huang T."/>
            <person name="Niu S.C."/>
            <person name="Liu Z.J."/>
        </authorList>
    </citation>
    <scope>NUCLEOTIDE SEQUENCE [LARGE SCALE GENOMIC DNA]</scope>
    <source>
        <strain evidence="4">Lindl</strain>
    </source>
</reference>
<sequence>MAPQKDLPGFYFDPDKNRYFPIKGPLPGSKRARPFSSISSPPGERSGSGRRHDMHSARWKKLMESSKLLQSREINGGLLISKKGLYSFQEEYQKLLASHPEVWKYHNTNFVSDSALEEMHGVVQTLQGLKETHLLAMGGVNSSISLYEIKNVRQRCDYGPNFMPAPVWPSPRDFHDGAPGIFSNSAAFTSLSSSISCIKRIGRNTLNTTDNLSCFQHALYPILLFILFLV</sequence>
<organism evidence="4 5">
    <name type="scientific">Dendrobium chrysotoxum</name>
    <name type="common">Orchid</name>
    <dbReference type="NCBI Taxonomy" id="161865"/>
    <lineage>
        <taxon>Eukaryota</taxon>
        <taxon>Viridiplantae</taxon>
        <taxon>Streptophyta</taxon>
        <taxon>Embryophyta</taxon>
        <taxon>Tracheophyta</taxon>
        <taxon>Spermatophyta</taxon>
        <taxon>Magnoliopsida</taxon>
        <taxon>Liliopsida</taxon>
        <taxon>Asparagales</taxon>
        <taxon>Orchidaceae</taxon>
        <taxon>Epidendroideae</taxon>
        <taxon>Malaxideae</taxon>
        <taxon>Dendrobiinae</taxon>
        <taxon>Dendrobium</taxon>
    </lineage>
</organism>
<evidence type="ECO:0000256" key="1">
    <source>
        <dbReference type="ARBA" id="ARBA00022574"/>
    </source>
</evidence>
<dbReference type="Proteomes" id="UP000775213">
    <property type="component" value="Unassembled WGS sequence"/>
</dbReference>
<evidence type="ECO:0000256" key="3">
    <source>
        <dbReference type="SAM" id="MobiDB-lite"/>
    </source>
</evidence>
<feature type="region of interest" description="Disordered" evidence="3">
    <location>
        <begin position="1"/>
        <end position="56"/>
    </location>
</feature>
<accession>A0AAV7HMJ7</accession>
<keyword evidence="2" id="KW-0677">Repeat</keyword>
<evidence type="ECO:0000313" key="5">
    <source>
        <dbReference type="Proteomes" id="UP000775213"/>
    </source>
</evidence>
<evidence type="ECO:0000256" key="2">
    <source>
        <dbReference type="ARBA" id="ARBA00022737"/>
    </source>
</evidence>
<evidence type="ECO:0000313" key="4">
    <source>
        <dbReference type="EMBL" id="KAH0468893.1"/>
    </source>
</evidence>
<name>A0AAV7HMJ7_DENCH</name>
<dbReference type="PANTHER" id="PTHR44472">
    <property type="entry name" value="DDB1- AND CUL4-ASSOCIATED FACTOR 4-RELATED"/>
    <property type="match status" value="1"/>
</dbReference>
<feature type="compositionally biased region" description="Low complexity" evidence="3">
    <location>
        <begin position="36"/>
        <end position="45"/>
    </location>
</feature>